<dbReference type="STRING" id="1076256.A0A2H3BV76"/>
<evidence type="ECO:0000313" key="1">
    <source>
        <dbReference type="EMBL" id="PBK66956.1"/>
    </source>
</evidence>
<dbReference type="AlphaFoldDB" id="A0A2H3BV76"/>
<organism evidence="1 2">
    <name type="scientific">Armillaria solidipes</name>
    <dbReference type="NCBI Taxonomy" id="1076256"/>
    <lineage>
        <taxon>Eukaryota</taxon>
        <taxon>Fungi</taxon>
        <taxon>Dikarya</taxon>
        <taxon>Basidiomycota</taxon>
        <taxon>Agaricomycotina</taxon>
        <taxon>Agaricomycetes</taxon>
        <taxon>Agaricomycetidae</taxon>
        <taxon>Agaricales</taxon>
        <taxon>Marasmiineae</taxon>
        <taxon>Physalacriaceae</taxon>
        <taxon>Armillaria</taxon>
    </lineage>
</organism>
<dbReference type="EMBL" id="KZ293438">
    <property type="protein sequence ID" value="PBK66956.1"/>
    <property type="molecule type" value="Genomic_DNA"/>
</dbReference>
<gene>
    <name evidence="1" type="ORF">ARMSODRAFT_959629</name>
</gene>
<accession>A0A2H3BV76</accession>
<name>A0A2H3BV76_9AGAR</name>
<dbReference type="Proteomes" id="UP000218334">
    <property type="component" value="Unassembled WGS sequence"/>
</dbReference>
<sequence length="51" mass="5907">MKALENRITDSKREMDILDAPQDIHARDARNERAGNTVDVMYPFFIEILGE</sequence>
<protein>
    <submittedName>
        <fullName evidence="1">Uncharacterized protein</fullName>
    </submittedName>
</protein>
<reference evidence="2" key="1">
    <citation type="journal article" date="2017" name="Nat. Ecol. Evol.">
        <title>Genome expansion and lineage-specific genetic innovations in the forest pathogenic fungi Armillaria.</title>
        <authorList>
            <person name="Sipos G."/>
            <person name="Prasanna A.N."/>
            <person name="Walter M.C."/>
            <person name="O'Connor E."/>
            <person name="Balint B."/>
            <person name="Krizsan K."/>
            <person name="Kiss B."/>
            <person name="Hess J."/>
            <person name="Varga T."/>
            <person name="Slot J."/>
            <person name="Riley R."/>
            <person name="Boka B."/>
            <person name="Rigling D."/>
            <person name="Barry K."/>
            <person name="Lee J."/>
            <person name="Mihaltcheva S."/>
            <person name="LaButti K."/>
            <person name="Lipzen A."/>
            <person name="Waldron R."/>
            <person name="Moloney N.M."/>
            <person name="Sperisen C."/>
            <person name="Kredics L."/>
            <person name="Vagvoelgyi C."/>
            <person name="Patrignani A."/>
            <person name="Fitzpatrick D."/>
            <person name="Nagy I."/>
            <person name="Doyle S."/>
            <person name="Anderson J.B."/>
            <person name="Grigoriev I.V."/>
            <person name="Gueldener U."/>
            <person name="Muensterkoetter M."/>
            <person name="Nagy L.G."/>
        </authorList>
    </citation>
    <scope>NUCLEOTIDE SEQUENCE [LARGE SCALE GENOMIC DNA]</scope>
    <source>
        <strain evidence="2">28-4</strain>
    </source>
</reference>
<proteinExistence type="predicted"/>
<keyword evidence="2" id="KW-1185">Reference proteome</keyword>
<evidence type="ECO:0000313" key="2">
    <source>
        <dbReference type="Proteomes" id="UP000218334"/>
    </source>
</evidence>